<dbReference type="InterPro" id="IPR029069">
    <property type="entry name" value="HotDog_dom_sf"/>
</dbReference>
<dbReference type="CDD" id="cd03451">
    <property type="entry name" value="FkbR2"/>
    <property type="match status" value="1"/>
</dbReference>
<dbReference type="Pfam" id="PF19315">
    <property type="entry name" value="MC_hydratase"/>
    <property type="match status" value="1"/>
</dbReference>
<keyword evidence="2" id="KW-1185">Reference proteome</keyword>
<dbReference type="InterPro" id="IPR052342">
    <property type="entry name" value="MCH/BMMD"/>
</dbReference>
<reference evidence="2" key="1">
    <citation type="journal article" date="2019" name="Int. J. Syst. Evol. Microbiol.">
        <title>The Global Catalogue of Microorganisms (GCM) 10K type strain sequencing project: providing services to taxonomists for standard genome sequencing and annotation.</title>
        <authorList>
            <consortium name="The Broad Institute Genomics Platform"/>
            <consortium name="The Broad Institute Genome Sequencing Center for Infectious Disease"/>
            <person name="Wu L."/>
            <person name="Ma J."/>
        </authorList>
    </citation>
    <scope>NUCLEOTIDE SEQUENCE [LARGE SCALE GENOMIC DNA]</scope>
    <source>
        <strain evidence="2">JCM 13518</strain>
    </source>
</reference>
<comment type="caution">
    <text evidence="1">The sequence shown here is derived from an EMBL/GenBank/DDBJ whole genome shotgun (WGS) entry which is preliminary data.</text>
</comment>
<dbReference type="Proteomes" id="UP001501057">
    <property type="component" value="Unassembled WGS sequence"/>
</dbReference>
<dbReference type="PANTHER" id="PTHR43664:SF1">
    <property type="entry name" value="BETA-METHYLMALYL-COA DEHYDRATASE"/>
    <property type="match status" value="1"/>
</dbReference>
<dbReference type="SUPFAM" id="SSF54637">
    <property type="entry name" value="Thioesterase/thiol ester dehydrase-isomerase"/>
    <property type="match status" value="1"/>
</dbReference>
<name>A0ABP4W6E6_9ACTN</name>
<accession>A0ABP4W6E6</accession>
<proteinExistence type="predicted"/>
<evidence type="ECO:0008006" key="3">
    <source>
        <dbReference type="Google" id="ProtNLM"/>
    </source>
</evidence>
<gene>
    <name evidence="1" type="ORF">GCM10009710_27900</name>
</gene>
<dbReference type="Gene3D" id="3.10.129.10">
    <property type="entry name" value="Hotdog Thioesterase"/>
    <property type="match status" value="1"/>
</dbReference>
<organism evidence="1 2">
    <name type="scientific">Aeromicrobium alkaliterrae</name>
    <dbReference type="NCBI Taxonomy" id="302168"/>
    <lineage>
        <taxon>Bacteria</taxon>
        <taxon>Bacillati</taxon>
        <taxon>Actinomycetota</taxon>
        <taxon>Actinomycetes</taxon>
        <taxon>Propionibacteriales</taxon>
        <taxon>Nocardioidaceae</taxon>
        <taxon>Aeromicrobium</taxon>
    </lineage>
</organism>
<dbReference type="PANTHER" id="PTHR43664">
    <property type="entry name" value="MONOAMINE OXIDASE-RELATED"/>
    <property type="match status" value="1"/>
</dbReference>
<evidence type="ECO:0000313" key="1">
    <source>
        <dbReference type="EMBL" id="GAA1746308.1"/>
    </source>
</evidence>
<dbReference type="EMBL" id="BAAAME010000005">
    <property type="protein sequence ID" value="GAA1746308.1"/>
    <property type="molecule type" value="Genomic_DNA"/>
</dbReference>
<dbReference type="InterPro" id="IPR048274">
    <property type="entry name" value="MC_hydratase"/>
</dbReference>
<sequence>MGQKQGWIGRFYEDFEVGDVYRHPLGRTVTETDNTWFTLLTMNTAQMHFNTEWAAKSEFGKPLVVSTLTLAIAVGQSVTDLTQNAFSNLGWDDIKMTKPVFSGDTLYSESLVLEKRESGSRPHAGIVTVRTRTLNQDAVEVCSFKRTFYVYKTGAEQLEGIFPEAEVPLSLESEADRNGSGR</sequence>
<evidence type="ECO:0000313" key="2">
    <source>
        <dbReference type="Proteomes" id="UP001501057"/>
    </source>
</evidence>
<protein>
    <recommendedName>
        <fullName evidence="3">MaoC family dehydratase</fullName>
    </recommendedName>
</protein>
<dbReference type="RefSeq" id="WP_344202712.1">
    <property type="nucleotide sequence ID" value="NZ_BAAAME010000005.1"/>
</dbReference>